<feature type="transmembrane region" description="Helical" evidence="1">
    <location>
        <begin position="12"/>
        <end position="31"/>
    </location>
</feature>
<organism evidence="2 3">
    <name type="scientific">Vallitalea guaymasensis</name>
    <dbReference type="NCBI Taxonomy" id="1185412"/>
    <lineage>
        <taxon>Bacteria</taxon>
        <taxon>Bacillati</taxon>
        <taxon>Bacillota</taxon>
        <taxon>Clostridia</taxon>
        <taxon>Lachnospirales</taxon>
        <taxon>Vallitaleaceae</taxon>
        <taxon>Vallitalea</taxon>
    </lineage>
</organism>
<dbReference type="EMBL" id="CP058561">
    <property type="protein sequence ID" value="QUH28791.1"/>
    <property type="molecule type" value="Genomic_DNA"/>
</dbReference>
<name>A0A8J8M9G0_9FIRM</name>
<dbReference type="KEGG" id="vgu:HYG85_07645"/>
<dbReference type="AlphaFoldDB" id="A0A8J8M9G0"/>
<accession>A0A8J8M9G0</accession>
<keyword evidence="3" id="KW-1185">Reference proteome</keyword>
<gene>
    <name evidence="2" type="ORF">HYG85_07645</name>
</gene>
<reference evidence="2 3" key="1">
    <citation type="submission" date="2020-07" db="EMBL/GenBank/DDBJ databases">
        <title>Vallitalea guaymasensis genome.</title>
        <authorList>
            <person name="Postec A."/>
        </authorList>
    </citation>
    <scope>NUCLEOTIDE SEQUENCE [LARGE SCALE GENOMIC DNA]</scope>
    <source>
        <strain evidence="2 3">Ra1766G1</strain>
    </source>
</reference>
<evidence type="ECO:0000313" key="2">
    <source>
        <dbReference type="EMBL" id="QUH28791.1"/>
    </source>
</evidence>
<evidence type="ECO:0000313" key="3">
    <source>
        <dbReference type="Proteomes" id="UP000677305"/>
    </source>
</evidence>
<sequence>MNRNVKKISIIIIILISIYFLAKPLSFYIILVKNGYNITTFETYKTVNQTSNSKEKIIKVYDYDGNFNYLLLSNDKRKFWTLIKEGQSSSTENSYSILLWDEFSIEIEPVNTSSSEEQSMILNETHKIYDVLKDKVNEFKLDTISPNLGYDVTENDKFYTIDIYTLSPESEPILRETNINKILDFK</sequence>
<dbReference type="Proteomes" id="UP000677305">
    <property type="component" value="Chromosome"/>
</dbReference>
<evidence type="ECO:0000256" key="1">
    <source>
        <dbReference type="SAM" id="Phobius"/>
    </source>
</evidence>
<dbReference type="RefSeq" id="WP_212692999.1">
    <property type="nucleotide sequence ID" value="NZ_CP058561.1"/>
</dbReference>
<protein>
    <submittedName>
        <fullName evidence="2">Uncharacterized protein</fullName>
    </submittedName>
</protein>
<keyword evidence="1" id="KW-1133">Transmembrane helix</keyword>
<keyword evidence="1" id="KW-0812">Transmembrane</keyword>
<keyword evidence="1" id="KW-0472">Membrane</keyword>
<proteinExistence type="predicted"/>